<sequence length="308" mass="34089">MQGFQAMMSKPRIPPLGSLRAFEASARLLSFRLAGEELGVTQSAISHRIAELEAILGVKLFERLPRGVSLTDAGTLYYPYMRDAFEKIARGTALINRIGTTDDLALETYATFAIRWLIPRLTDFRKVNPNLAIRIGTSQLDWELNIDSSDIGIIHTTRPERMNLHYRLLVKAEMRPVCSPEVAARIEGDAGAQALGKVPRLALYTSPEDWGTWLEAAGIADTAQAVTLKFDTYLAALQSALDGQGLAVAPDFLVADDIKAGRLVAPFPLKVPQPGAWYMICRKERVGETRIRQFERWLVEQFGGTTSA</sequence>
<proteinExistence type="inferred from homology"/>
<dbReference type="SUPFAM" id="SSF46785">
    <property type="entry name" value="Winged helix' DNA-binding domain"/>
    <property type="match status" value="1"/>
</dbReference>
<reference evidence="7" key="1">
    <citation type="submission" date="2017-11" db="EMBL/GenBank/DDBJ databases">
        <authorList>
            <person name="Kuznetsova I."/>
            <person name="Sazanova A."/>
            <person name="Chirak E."/>
            <person name="Safronova V."/>
            <person name="Willems A."/>
        </authorList>
    </citation>
    <scope>NUCLEOTIDE SEQUENCE [LARGE SCALE GENOMIC DNA]</scope>
    <source>
        <strain evidence="7">STM 196</strain>
    </source>
</reference>
<dbReference type="PRINTS" id="PR00039">
    <property type="entry name" value="HTHLYSR"/>
</dbReference>
<dbReference type="PANTHER" id="PTHR30537">
    <property type="entry name" value="HTH-TYPE TRANSCRIPTIONAL REGULATOR"/>
    <property type="match status" value="1"/>
</dbReference>
<evidence type="ECO:0000259" key="5">
    <source>
        <dbReference type="PROSITE" id="PS50931"/>
    </source>
</evidence>
<evidence type="ECO:0000256" key="2">
    <source>
        <dbReference type="ARBA" id="ARBA00023015"/>
    </source>
</evidence>
<dbReference type="InterPro" id="IPR058163">
    <property type="entry name" value="LysR-type_TF_proteobact-type"/>
</dbReference>
<dbReference type="InterPro" id="IPR005119">
    <property type="entry name" value="LysR_subst-bd"/>
</dbReference>
<evidence type="ECO:0000256" key="1">
    <source>
        <dbReference type="ARBA" id="ARBA00009437"/>
    </source>
</evidence>
<comment type="caution">
    <text evidence="6">The sequence shown here is derived from an EMBL/GenBank/DDBJ whole genome shotgun (WGS) entry which is preliminary data.</text>
</comment>
<dbReference type="SUPFAM" id="SSF53850">
    <property type="entry name" value="Periplasmic binding protein-like II"/>
    <property type="match status" value="1"/>
</dbReference>
<dbReference type="InterPro" id="IPR036388">
    <property type="entry name" value="WH-like_DNA-bd_sf"/>
</dbReference>
<dbReference type="Gene3D" id="3.40.190.10">
    <property type="entry name" value="Periplasmic binding protein-like II"/>
    <property type="match status" value="2"/>
</dbReference>
<dbReference type="GO" id="GO:0003700">
    <property type="term" value="F:DNA-binding transcription factor activity"/>
    <property type="evidence" value="ECO:0007669"/>
    <property type="project" value="InterPro"/>
</dbReference>
<feature type="domain" description="HTH lysR-type" evidence="5">
    <location>
        <begin position="14"/>
        <end position="71"/>
    </location>
</feature>
<dbReference type="PANTHER" id="PTHR30537:SF74">
    <property type="entry name" value="HTH-TYPE TRANSCRIPTIONAL REGULATOR TRPI"/>
    <property type="match status" value="1"/>
</dbReference>
<dbReference type="InterPro" id="IPR000847">
    <property type="entry name" value="LysR_HTH_N"/>
</dbReference>
<accession>A0A2P7BS63</accession>
<dbReference type="Proteomes" id="UP000241444">
    <property type="component" value="Unassembled WGS sequence"/>
</dbReference>
<evidence type="ECO:0000313" key="7">
    <source>
        <dbReference type="Proteomes" id="UP000241444"/>
    </source>
</evidence>
<dbReference type="CDD" id="cd08432">
    <property type="entry name" value="PBP2_GcdR_TrpI_HvrB_AmpR_like"/>
    <property type="match status" value="1"/>
</dbReference>
<dbReference type="Gene3D" id="1.10.10.10">
    <property type="entry name" value="Winged helix-like DNA-binding domain superfamily/Winged helix DNA-binding domain"/>
    <property type="match status" value="1"/>
</dbReference>
<dbReference type="PROSITE" id="PS50931">
    <property type="entry name" value="HTH_LYSR"/>
    <property type="match status" value="1"/>
</dbReference>
<keyword evidence="7" id="KW-1185">Reference proteome</keyword>
<keyword evidence="2" id="KW-0805">Transcription regulation</keyword>
<keyword evidence="4" id="KW-0804">Transcription</keyword>
<dbReference type="FunFam" id="1.10.10.10:FF:000001">
    <property type="entry name" value="LysR family transcriptional regulator"/>
    <property type="match status" value="1"/>
</dbReference>
<comment type="similarity">
    <text evidence="1">Belongs to the LysR transcriptional regulatory family.</text>
</comment>
<keyword evidence="3" id="KW-0238">DNA-binding</keyword>
<evidence type="ECO:0000256" key="4">
    <source>
        <dbReference type="ARBA" id="ARBA00023163"/>
    </source>
</evidence>
<organism evidence="6 7">
    <name type="scientific">Phyllobacterium brassicacearum</name>
    <dbReference type="NCBI Taxonomy" id="314235"/>
    <lineage>
        <taxon>Bacteria</taxon>
        <taxon>Pseudomonadati</taxon>
        <taxon>Pseudomonadota</taxon>
        <taxon>Alphaproteobacteria</taxon>
        <taxon>Hyphomicrobiales</taxon>
        <taxon>Phyllobacteriaceae</taxon>
        <taxon>Phyllobacterium</taxon>
    </lineage>
</organism>
<protein>
    <submittedName>
        <fullName evidence="6">LysR family transcriptional regulator</fullName>
    </submittedName>
</protein>
<dbReference type="GO" id="GO:0006351">
    <property type="term" value="P:DNA-templated transcription"/>
    <property type="evidence" value="ECO:0007669"/>
    <property type="project" value="TreeGrafter"/>
</dbReference>
<evidence type="ECO:0000256" key="3">
    <source>
        <dbReference type="ARBA" id="ARBA00023125"/>
    </source>
</evidence>
<dbReference type="AlphaFoldDB" id="A0A2P7BS63"/>
<name>A0A2P7BS63_9HYPH</name>
<dbReference type="InterPro" id="IPR036390">
    <property type="entry name" value="WH_DNA-bd_sf"/>
</dbReference>
<gene>
    <name evidence="6" type="ORF">CU102_07830</name>
</gene>
<dbReference type="GO" id="GO:0043565">
    <property type="term" value="F:sequence-specific DNA binding"/>
    <property type="evidence" value="ECO:0007669"/>
    <property type="project" value="TreeGrafter"/>
</dbReference>
<dbReference type="EMBL" id="PGGO01000005">
    <property type="protein sequence ID" value="PSH69291.1"/>
    <property type="molecule type" value="Genomic_DNA"/>
</dbReference>
<dbReference type="Pfam" id="PF03466">
    <property type="entry name" value="LysR_substrate"/>
    <property type="match status" value="1"/>
</dbReference>
<evidence type="ECO:0000313" key="6">
    <source>
        <dbReference type="EMBL" id="PSH69291.1"/>
    </source>
</evidence>
<dbReference type="Pfam" id="PF00126">
    <property type="entry name" value="HTH_1"/>
    <property type="match status" value="1"/>
</dbReference>